<dbReference type="HAMAP" id="MF_01080">
    <property type="entry name" value="TruB_bact"/>
    <property type="match status" value="1"/>
</dbReference>
<dbReference type="RefSeq" id="WP_136135865.1">
    <property type="nucleotide sequence ID" value="NZ_SDGV01000002.1"/>
</dbReference>
<keyword evidence="9" id="KW-1185">Reference proteome</keyword>
<evidence type="ECO:0000256" key="3">
    <source>
        <dbReference type="ARBA" id="ARBA00022694"/>
    </source>
</evidence>
<dbReference type="Pfam" id="PF01509">
    <property type="entry name" value="TruB_N"/>
    <property type="match status" value="1"/>
</dbReference>
<protein>
    <recommendedName>
        <fullName evidence="5">tRNA pseudouridine synthase B</fullName>
        <ecNumber evidence="5">5.4.99.25</ecNumber>
    </recommendedName>
    <alternativeName>
        <fullName evidence="5">tRNA pseudouridine(55) synthase</fullName>
        <shortName evidence="5">Psi55 synthase</shortName>
    </alternativeName>
    <alternativeName>
        <fullName evidence="5">tRNA pseudouridylate synthase</fullName>
    </alternativeName>
    <alternativeName>
        <fullName evidence="5">tRNA-uridine isomerase</fullName>
    </alternativeName>
</protein>
<dbReference type="FunFam" id="3.30.2350.10:FF:000011">
    <property type="entry name" value="tRNA pseudouridine synthase B"/>
    <property type="match status" value="1"/>
</dbReference>
<comment type="caution">
    <text evidence="8">The sequence shown here is derived from an EMBL/GenBank/DDBJ whole genome shotgun (WGS) entry which is preliminary data.</text>
</comment>
<dbReference type="Gene3D" id="3.30.2350.10">
    <property type="entry name" value="Pseudouridine synthase"/>
    <property type="match status" value="1"/>
</dbReference>
<dbReference type="EC" id="5.4.99.25" evidence="5"/>
<comment type="catalytic activity">
    <reaction evidence="1 5">
        <text>uridine(55) in tRNA = pseudouridine(55) in tRNA</text>
        <dbReference type="Rhea" id="RHEA:42532"/>
        <dbReference type="Rhea" id="RHEA-COMP:10101"/>
        <dbReference type="Rhea" id="RHEA-COMP:10102"/>
        <dbReference type="ChEBI" id="CHEBI:65314"/>
        <dbReference type="ChEBI" id="CHEBI:65315"/>
        <dbReference type="EC" id="5.4.99.25"/>
    </reaction>
</comment>
<dbReference type="SUPFAM" id="SSF55120">
    <property type="entry name" value="Pseudouridine synthase"/>
    <property type="match status" value="1"/>
</dbReference>
<reference evidence="8 9" key="1">
    <citation type="submission" date="2019-01" db="EMBL/GenBank/DDBJ databases">
        <title>Vagococcus silagei sp. nov. isolated from brewer's grain.</title>
        <authorList>
            <person name="Guu J.-R."/>
        </authorList>
    </citation>
    <scope>NUCLEOTIDE SEQUENCE [LARGE SCALE GENOMIC DNA]</scope>
    <source>
        <strain evidence="8 9">2B-2</strain>
    </source>
</reference>
<dbReference type="Pfam" id="PF16198">
    <property type="entry name" value="TruB_C_2"/>
    <property type="match status" value="1"/>
</dbReference>
<dbReference type="Proteomes" id="UP000310506">
    <property type="component" value="Unassembled WGS sequence"/>
</dbReference>
<name>A0A4S3B4Y1_9ENTE</name>
<evidence type="ECO:0000259" key="7">
    <source>
        <dbReference type="Pfam" id="PF16198"/>
    </source>
</evidence>
<dbReference type="GO" id="GO:1990481">
    <property type="term" value="P:mRNA pseudouridine synthesis"/>
    <property type="evidence" value="ECO:0007669"/>
    <property type="project" value="TreeGrafter"/>
</dbReference>
<dbReference type="GO" id="GO:0003723">
    <property type="term" value="F:RNA binding"/>
    <property type="evidence" value="ECO:0007669"/>
    <property type="project" value="InterPro"/>
</dbReference>
<evidence type="ECO:0000256" key="5">
    <source>
        <dbReference type="HAMAP-Rule" id="MF_01080"/>
    </source>
</evidence>
<keyword evidence="3 5" id="KW-0819">tRNA processing</keyword>
<feature type="domain" description="Pseudouridine synthase II N-terminal" evidence="6">
    <location>
        <begin position="23"/>
        <end position="179"/>
    </location>
</feature>
<evidence type="ECO:0000259" key="6">
    <source>
        <dbReference type="Pfam" id="PF01509"/>
    </source>
</evidence>
<dbReference type="AlphaFoldDB" id="A0A4S3B4Y1"/>
<evidence type="ECO:0000256" key="4">
    <source>
        <dbReference type="ARBA" id="ARBA00023235"/>
    </source>
</evidence>
<dbReference type="CDD" id="cd02573">
    <property type="entry name" value="PseudoU_synth_EcTruB"/>
    <property type="match status" value="1"/>
</dbReference>
<organism evidence="8 9">
    <name type="scientific">Vagococcus silagei</name>
    <dbReference type="NCBI Taxonomy" id="2508885"/>
    <lineage>
        <taxon>Bacteria</taxon>
        <taxon>Bacillati</taxon>
        <taxon>Bacillota</taxon>
        <taxon>Bacilli</taxon>
        <taxon>Lactobacillales</taxon>
        <taxon>Enterococcaceae</taxon>
        <taxon>Vagococcus</taxon>
    </lineage>
</organism>
<proteinExistence type="inferred from homology"/>
<dbReference type="OrthoDB" id="9802309at2"/>
<comment type="function">
    <text evidence="5">Responsible for synthesis of pseudouridine from uracil-55 in the psi GC loop of transfer RNAs.</text>
</comment>
<evidence type="ECO:0000313" key="9">
    <source>
        <dbReference type="Proteomes" id="UP000310506"/>
    </source>
</evidence>
<evidence type="ECO:0000256" key="1">
    <source>
        <dbReference type="ARBA" id="ARBA00000385"/>
    </source>
</evidence>
<dbReference type="InterPro" id="IPR020103">
    <property type="entry name" value="PsdUridine_synth_cat_dom_sf"/>
</dbReference>
<dbReference type="InterPro" id="IPR032819">
    <property type="entry name" value="TruB_C"/>
</dbReference>
<dbReference type="InterPro" id="IPR014780">
    <property type="entry name" value="tRNA_psdUridine_synth_TruB"/>
</dbReference>
<dbReference type="EMBL" id="SDGV01000002">
    <property type="protein sequence ID" value="THB62204.1"/>
    <property type="molecule type" value="Genomic_DNA"/>
</dbReference>
<dbReference type="PANTHER" id="PTHR13767:SF2">
    <property type="entry name" value="PSEUDOURIDYLATE SYNTHASE TRUB1"/>
    <property type="match status" value="1"/>
</dbReference>
<feature type="active site" description="Nucleophile" evidence="5">
    <location>
        <position position="38"/>
    </location>
</feature>
<accession>A0A4S3B4Y1</accession>
<keyword evidence="4 5" id="KW-0413">Isomerase</keyword>
<dbReference type="InterPro" id="IPR002501">
    <property type="entry name" value="PsdUridine_synth_N"/>
</dbReference>
<dbReference type="GO" id="GO:0160148">
    <property type="term" value="F:tRNA pseudouridine(55) synthase activity"/>
    <property type="evidence" value="ECO:0007669"/>
    <property type="project" value="UniProtKB-EC"/>
</dbReference>
<comment type="similarity">
    <text evidence="2 5">Belongs to the pseudouridine synthase TruB family. Type 1 subfamily.</text>
</comment>
<dbReference type="GO" id="GO:0031119">
    <property type="term" value="P:tRNA pseudouridine synthesis"/>
    <property type="evidence" value="ECO:0007669"/>
    <property type="project" value="UniProtKB-UniRule"/>
</dbReference>
<feature type="domain" description="tRNA pseudouridylate synthase B C-terminal" evidence="7">
    <location>
        <begin position="180"/>
        <end position="238"/>
    </location>
</feature>
<evidence type="ECO:0000256" key="2">
    <source>
        <dbReference type="ARBA" id="ARBA00005642"/>
    </source>
</evidence>
<dbReference type="PANTHER" id="PTHR13767">
    <property type="entry name" value="TRNA-PSEUDOURIDINE SYNTHASE"/>
    <property type="match status" value="1"/>
</dbReference>
<dbReference type="NCBIfam" id="TIGR00431">
    <property type="entry name" value="TruB"/>
    <property type="match status" value="1"/>
</dbReference>
<gene>
    <name evidence="5 8" type="primary">truB</name>
    <name evidence="8" type="ORF">ESZ54_01285</name>
</gene>
<sequence length="307" mass="34729">MEGIIPLWKPRGMTSHDCVFKLRKILRTKKIGHSGTLDPDVDGVLPICVGRATKVVEYLQDSNKTYFGEVTLGFSTETEDASGEVVTRTPIEVPFSTEKIDEAMARFIGEIKQQPPMYSAVKVNGRRLYDYARKGETVERPIRIAQIYDYKRTSQVEYDAKAQLQKWSFDVECGKGTYVRTLAVDTGKELGVEAHMSTLTRTGSGSFTKEDCVTLEEVQQAMDEDTMDEIFFPLEYGLESFEKLAMSEAEYAEIKNGLVVPSDYFVQVQDASQWPILLTYQDQAISIYDLHPTKPGKLKPVKVFRND</sequence>
<evidence type="ECO:0000313" key="8">
    <source>
        <dbReference type="EMBL" id="THB62204.1"/>
    </source>
</evidence>